<proteinExistence type="predicted"/>
<evidence type="ECO:0000313" key="1">
    <source>
        <dbReference type="EMBL" id="DAD96012.1"/>
    </source>
</evidence>
<accession>A0A8S5NNR8</accession>
<reference evidence="1" key="1">
    <citation type="journal article" date="2021" name="Proc. Natl. Acad. Sci. U.S.A.">
        <title>A Catalog of Tens of Thousands of Viruses from Human Metagenomes Reveals Hidden Associations with Chronic Diseases.</title>
        <authorList>
            <person name="Tisza M.J."/>
            <person name="Buck C.B."/>
        </authorList>
    </citation>
    <scope>NUCLEOTIDE SEQUENCE</scope>
    <source>
        <strain evidence="1">CtSGm32</strain>
    </source>
</reference>
<dbReference type="EMBL" id="BK015207">
    <property type="protein sequence ID" value="DAD96012.1"/>
    <property type="molecule type" value="Genomic_DNA"/>
</dbReference>
<organism evidence="1">
    <name type="scientific">Myoviridae sp. ctSGm32</name>
    <dbReference type="NCBI Taxonomy" id="2826653"/>
    <lineage>
        <taxon>Viruses</taxon>
        <taxon>Duplodnaviria</taxon>
        <taxon>Heunggongvirae</taxon>
        <taxon>Uroviricota</taxon>
        <taxon>Caudoviricetes</taxon>
    </lineage>
</organism>
<protein>
    <submittedName>
        <fullName evidence="1">Uncharacterized protein</fullName>
    </submittedName>
</protein>
<name>A0A8S5NNR8_9CAUD</name>
<sequence>MFNAEDFPRIKHTGVKQIADKEAVRYWCMGLDIGAEVVNKILEKIDKGVSVNEKNNSNF</sequence>